<dbReference type="GO" id="GO:0008270">
    <property type="term" value="F:zinc ion binding"/>
    <property type="evidence" value="ECO:0007669"/>
    <property type="project" value="InterPro"/>
</dbReference>
<dbReference type="EMBL" id="JBEDUW010000006">
    <property type="protein sequence ID" value="KAK9919997.1"/>
    <property type="molecule type" value="Genomic_DNA"/>
</dbReference>
<accession>A0AAW1W9K6</accession>
<name>A0AAW1W9K6_RUBAR</name>
<evidence type="ECO:0000256" key="1">
    <source>
        <dbReference type="ARBA" id="ARBA00006643"/>
    </source>
</evidence>
<comment type="caution">
    <text evidence="3">The sequence shown here is derived from an EMBL/GenBank/DDBJ whole genome shotgun (WGS) entry which is preliminary data.</text>
</comment>
<evidence type="ECO:0000259" key="2">
    <source>
        <dbReference type="Pfam" id="PF14432"/>
    </source>
</evidence>
<organism evidence="3 4">
    <name type="scientific">Rubus argutus</name>
    <name type="common">Southern blackberry</name>
    <dbReference type="NCBI Taxonomy" id="59490"/>
    <lineage>
        <taxon>Eukaryota</taxon>
        <taxon>Viridiplantae</taxon>
        <taxon>Streptophyta</taxon>
        <taxon>Embryophyta</taxon>
        <taxon>Tracheophyta</taxon>
        <taxon>Spermatophyta</taxon>
        <taxon>Magnoliopsida</taxon>
        <taxon>eudicotyledons</taxon>
        <taxon>Gunneridae</taxon>
        <taxon>Pentapetalae</taxon>
        <taxon>rosids</taxon>
        <taxon>fabids</taxon>
        <taxon>Rosales</taxon>
        <taxon>Rosaceae</taxon>
        <taxon>Rosoideae</taxon>
        <taxon>Rosoideae incertae sedis</taxon>
        <taxon>Rubus</taxon>
    </lineage>
</organism>
<proteinExistence type="inferred from homology"/>
<dbReference type="Proteomes" id="UP001457282">
    <property type="component" value="Unassembled WGS sequence"/>
</dbReference>
<dbReference type="Pfam" id="PF14432">
    <property type="entry name" value="DYW_deaminase"/>
    <property type="match status" value="1"/>
</dbReference>
<keyword evidence="4" id="KW-1185">Reference proteome</keyword>
<dbReference type="AlphaFoldDB" id="A0AAW1W9K6"/>
<protein>
    <recommendedName>
        <fullName evidence="2">DYW domain-containing protein</fullName>
    </recommendedName>
</protein>
<gene>
    <name evidence="3" type="ORF">M0R45_028565</name>
</gene>
<dbReference type="Pfam" id="PF20431">
    <property type="entry name" value="E_motif"/>
    <property type="match status" value="1"/>
</dbReference>
<comment type="similarity">
    <text evidence="1">Belongs to the PPR family. PCMP-H subfamily.</text>
</comment>
<sequence>MGERVGRILLELEPQNSGRYALLSNIYAKAVHEFKMGDGAHPQMKEVYLMLERIIEKLETEGYSPNTSQVSFDIAEEEKETALQYHSEKLAIAFGVLNTKPGTTIRIVKNLRICEDCHSAIKLFSQVYNRDIIVRDRMRYHHFRNGRCSCNDFW</sequence>
<reference evidence="3 4" key="1">
    <citation type="journal article" date="2023" name="G3 (Bethesda)">
        <title>A chromosome-length genome assembly and annotation of blackberry (Rubus argutus, cv. 'Hillquist').</title>
        <authorList>
            <person name="Bruna T."/>
            <person name="Aryal R."/>
            <person name="Dudchenko O."/>
            <person name="Sargent D.J."/>
            <person name="Mead D."/>
            <person name="Buti M."/>
            <person name="Cavallini A."/>
            <person name="Hytonen T."/>
            <person name="Andres J."/>
            <person name="Pham M."/>
            <person name="Weisz D."/>
            <person name="Mascagni F."/>
            <person name="Usai G."/>
            <person name="Natali L."/>
            <person name="Bassil N."/>
            <person name="Fernandez G.E."/>
            <person name="Lomsadze A."/>
            <person name="Armour M."/>
            <person name="Olukolu B."/>
            <person name="Poorten T."/>
            <person name="Britton C."/>
            <person name="Davik J."/>
            <person name="Ashrafi H."/>
            <person name="Aiden E.L."/>
            <person name="Borodovsky M."/>
            <person name="Worthington M."/>
        </authorList>
    </citation>
    <scope>NUCLEOTIDE SEQUENCE [LARGE SCALE GENOMIC DNA]</scope>
    <source>
        <strain evidence="3">PI 553951</strain>
    </source>
</reference>
<evidence type="ECO:0000313" key="4">
    <source>
        <dbReference type="Proteomes" id="UP001457282"/>
    </source>
</evidence>
<feature type="domain" description="DYW" evidence="2">
    <location>
        <begin position="62"/>
        <end position="154"/>
    </location>
</feature>
<dbReference type="InterPro" id="IPR032867">
    <property type="entry name" value="DYW_dom"/>
</dbReference>
<evidence type="ECO:0000313" key="3">
    <source>
        <dbReference type="EMBL" id="KAK9919997.1"/>
    </source>
</evidence>
<dbReference type="InterPro" id="IPR046848">
    <property type="entry name" value="E_motif"/>
</dbReference>